<organism evidence="1 2">
    <name type="scientific">Cytobacillus mangrovibacter</name>
    <dbReference type="NCBI Taxonomy" id="3299024"/>
    <lineage>
        <taxon>Bacteria</taxon>
        <taxon>Bacillati</taxon>
        <taxon>Bacillota</taxon>
        <taxon>Bacilli</taxon>
        <taxon>Bacillales</taxon>
        <taxon>Bacillaceae</taxon>
        <taxon>Cytobacillus</taxon>
    </lineage>
</organism>
<accession>A0ABW6K324</accession>
<reference evidence="1 2" key="1">
    <citation type="submission" date="2024-08" db="EMBL/GenBank/DDBJ databases">
        <title>Two novel Cytobacillus novel species.</title>
        <authorList>
            <person name="Liu G."/>
        </authorList>
    </citation>
    <scope>NUCLEOTIDE SEQUENCE [LARGE SCALE GENOMIC DNA]</scope>
    <source>
        <strain evidence="1 2">FJAT-53684</strain>
    </source>
</reference>
<dbReference type="RefSeq" id="WP_389221948.1">
    <property type="nucleotide sequence ID" value="NZ_JBIACJ010000009.1"/>
</dbReference>
<proteinExistence type="predicted"/>
<evidence type="ECO:0000313" key="1">
    <source>
        <dbReference type="EMBL" id="MFE8697987.1"/>
    </source>
</evidence>
<name>A0ABW6K324_9BACI</name>
<protein>
    <submittedName>
        <fullName evidence="1">Uncharacterized protein</fullName>
    </submittedName>
</protein>
<comment type="caution">
    <text evidence="1">The sequence shown here is derived from an EMBL/GenBank/DDBJ whole genome shotgun (WGS) entry which is preliminary data.</text>
</comment>
<sequence length="49" mass="5590">MEFTFKLTEAEAQKVLDALIKEPYITVVDVVNKIQEQASEQRQKNDGGH</sequence>
<dbReference type="EMBL" id="JBIACJ010000009">
    <property type="protein sequence ID" value="MFE8697987.1"/>
    <property type="molecule type" value="Genomic_DNA"/>
</dbReference>
<gene>
    <name evidence="1" type="ORF">ACFYKT_16720</name>
</gene>
<dbReference type="Proteomes" id="UP001601058">
    <property type="component" value="Unassembled WGS sequence"/>
</dbReference>
<evidence type="ECO:0000313" key="2">
    <source>
        <dbReference type="Proteomes" id="UP001601058"/>
    </source>
</evidence>
<keyword evidence="2" id="KW-1185">Reference proteome</keyword>